<name>A0ABM6F8C5_9BURK</name>
<evidence type="ECO:0000313" key="3">
    <source>
        <dbReference type="Proteomes" id="UP000177515"/>
    </source>
</evidence>
<dbReference type="EMBL" id="CP017754">
    <property type="protein sequence ID" value="AOZ07880.1"/>
    <property type="molecule type" value="Genomic_DNA"/>
</dbReference>
<dbReference type="PROSITE" id="PS51257">
    <property type="entry name" value="PROKAR_LIPOPROTEIN"/>
    <property type="match status" value="1"/>
</dbReference>
<evidence type="ECO:0000313" key="2">
    <source>
        <dbReference type="EMBL" id="AOZ07880.1"/>
    </source>
</evidence>
<protein>
    <submittedName>
        <fullName evidence="2">Dethiobiotin synthetase</fullName>
    </submittedName>
</protein>
<reference evidence="2 3" key="1">
    <citation type="submission" date="2016-10" db="EMBL/GenBank/DDBJ databases">
        <title>Complete genome sequences of three Cupriavidus strains isolated from various Malaysian environments.</title>
        <authorList>
            <person name="Abdullah A.A.-A."/>
            <person name="Shafie N.A.H."/>
            <person name="Lau N.S."/>
        </authorList>
    </citation>
    <scope>NUCLEOTIDE SEQUENCE [LARGE SCALE GENOMIC DNA]</scope>
    <source>
        <strain evidence="2 3">USMAA1020</strain>
    </source>
</reference>
<evidence type="ECO:0000256" key="1">
    <source>
        <dbReference type="SAM" id="SignalP"/>
    </source>
</evidence>
<organism evidence="2 3">
    <name type="scientific">Cupriavidus malaysiensis</name>
    <dbReference type="NCBI Taxonomy" id="367825"/>
    <lineage>
        <taxon>Bacteria</taxon>
        <taxon>Pseudomonadati</taxon>
        <taxon>Pseudomonadota</taxon>
        <taxon>Betaproteobacteria</taxon>
        <taxon>Burkholderiales</taxon>
        <taxon>Burkholderiaceae</taxon>
        <taxon>Cupriavidus</taxon>
    </lineage>
</organism>
<feature type="chain" id="PRO_5046885273" evidence="1">
    <location>
        <begin position="30"/>
        <end position="168"/>
    </location>
</feature>
<keyword evidence="1" id="KW-0732">Signal</keyword>
<feature type="signal peptide" evidence="1">
    <location>
        <begin position="1"/>
        <end position="29"/>
    </location>
</feature>
<keyword evidence="3" id="KW-1185">Reference proteome</keyword>
<accession>A0ABM6F8C5</accession>
<gene>
    <name evidence="2" type="ORF">BKK80_01590</name>
</gene>
<sequence>MTRSAHAPRPRRAGLWLALCALPLLFACADPAWRTVAPGAGSDALQARLGPPRETYRLPDGSQRWLYPGPSQTKWSASLDPSGHVIRVHPMLSGAEAGEAKVGEWTMQDVLAHYGKPVDTSRFPRMRRQVWSYRFAEDNVSYATMHFYFDPQGVLRLTQVVPDYLLES</sequence>
<proteinExistence type="predicted"/>
<dbReference type="Proteomes" id="UP000177515">
    <property type="component" value="Chromosome 1"/>
</dbReference>